<evidence type="ECO:0000256" key="4">
    <source>
        <dbReference type="ARBA" id="ARBA00012621"/>
    </source>
</evidence>
<feature type="domain" description="3-deoxy-D-manno-octulosonic-acid transferase N-terminal" evidence="13">
    <location>
        <begin position="34"/>
        <end position="212"/>
    </location>
</feature>
<dbReference type="UniPathway" id="UPA00958"/>
<evidence type="ECO:0000256" key="5">
    <source>
        <dbReference type="ARBA" id="ARBA00019077"/>
    </source>
</evidence>
<evidence type="ECO:0000256" key="7">
    <source>
        <dbReference type="ARBA" id="ARBA00022968"/>
    </source>
</evidence>
<dbReference type="eggNOG" id="COG1519">
    <property type="taxonomic scope" value="Bacteria"/>
</dbReference>
<dbReference type="PANTHER" id="PTHR42755:SF1">
    <property type="entry name" value="3-DEOXY-D-MANNO-OCTULOSONIC ACID TRANSFERASE, MITOCHONDRIAL-RELATED"/>
    <property type="match status" value="1"/>
</dbReference>
<keyword evidence="12" id="KW-0472">Membrane</keyword>
<dbReference type="GO" id="GO:0043842">
    <property type="term" value="F:Kdo transferase activity"/>
    <property type="evidence" value="ECO:0007669"/>
    <property type="project" value="UniProtKB-EC"/>
</dbReference>
<dbReference type="AlphaFoldDB" id="Q2S9M7"/>
<dbReference type="PANTHER" id="PTHR42755">
    <property type="entry name" value="3-DEOXY-MANNO-OCTULOSONATE CYTIDYLYLTRANSFERASE"/>
    <property type="match status" value="1"/>
</dbReference>
<dbReference type="KEGG" id="hch:HCH_05997"/>
<dbReference type="GO" id="GO:0009245">
    <property type="term" value="P:lipid A biosynthetic process"/>
    <property type="evidence" value="ECO:0007669"/>
    <property type="project" value="TreeGrafter"/>
</dbReference>
<accession>Q2S9M7</accession>
<feature type="site" description="Transition state stabilizer" evidence="11">
    <location>
        <position position="131"/>
    </location>
</feature>
<dbReference type="InterPro" id="IPR038107">
    <property type="entry name" value="Glycos_transf_N_sf"/>
</dbReference>
<dbReference type="RefSeq" id="WP_011399705.1">
    <property type="nucleotide sequence ID" value="NC_007645.1"/>
</dbReference>
<organism evidence="14 15">
    <name type="scientific">Hahella chejuensis (strain KCTC 2396)</name>
    <dbReference type="NCBI Taxonomy" id="349521"/>
    <lineage>
        <taxon>Bacteria</taxon>
        <taxon>Pseudomonadati</taxon>
        <taxon>Pseudomonadota</taxon>
        <taxon>Gammaproteobacteria</taxon>
        <taxon>Oceanospirillales</taxon>
        <taxon>Hahellaceae</taxon>
        <taxon>Hahella</taxon>
    </lineage>
</organism>
<evidence type="ECO:0000256" key="3">
    <source>
        <dbReference type="ARBA" id="ARBA00006380"/>
    </source>
</evidence>
<name>Q2S9M7_HAHCH</name>
<sequence length="424" mass="46826">MARFLYTLIYYLILPLILVRLYWRGRAAPAYRLRWRERLGWFKAPAFAQRPLWIHSVSVGETVAAALLVNRLLKEHPERPIVVTTMTPTGSERVKALFGDRVFHVYAPYDLPGPVMRFLRRLNPCALVIMETELWPNWIAMCAAQGIPTMVANARLSERSARGYGKVSAITRPMLQKLSWVAAQNAADGGRFAALGLPQKNLSVTGSIKFDISVSEELRAESAALREAWGGPKRFIWVAGSTHEGEDSVILAAHQQLLAHRPEALLVIVPRHPERFDKVGEDILQAGLRMARRSRNDAVVPGTQVLLGDTMGELLRLYAAADLAFVGGSLVDTGGHNPLEPAAVGKPVLMGPAVFNFADICSQLEQAQGLRFVERRTLGDALLELCDDEVARLRMGEAASKVVNENRGALDRLLDGVLRHAPGR</sequence>
<keyword evidence="15" id="KW-1185">Reference proteome</keyword>
<evidence type="ECO:0000256" key="10">
    <source>
        <dbReference type="PIRSR" id="PIRSR639901-1"/>
    </source>
</evidence>
<comment type="subcellular location">
    <subcellularLocation>
        <location evidence="1">Cell inner membrane</location>
        <topology evidence="1">Single-pass membrane protein</topology>
        <orientation evidence="1">Cytoplasmic side</orientation>
    </subcellularLocation>
    <subcellularLocation>
        <location evidence="12">Cell membrane</location>
    </subcellularLocation>
</comment>
<dbReference type="FunFam" id="3.40.50.2000:FF:000032">
    <property type="entry name" value="3-deoxy-D-manno-octulosonic acid transferase"/>
    <property type="match status" value="1"/>
</dbReference>
<dbReference type="Gene3D" id="3.40.50.2000">
    <property type="entry name" value="Glycogen Phosphorylase B"/>
    <property type="match status" value="1"/>
</dbReference>
<comment type="catalytic activity">
    <reaction evidence="9 12">
        <text>lipid IVA (E. coli) + CMP-3-deoxy-beta-D-manno-octulosonate = alpha-Kdo-(2-&gt;6)-lipid IVA (E. coli) + CMP + H(+)</text>
        <dbReference type="Rhea" id="RHEA:28066"/>
        <dbReference type="ChEBI" id="CHEBI:15378"/>
        <dbReference type="ChEBI" id="CHEBI:58603"/>
        <dbReference type="ChEBI" id="CHEBI:60364"/>
        <dbReference type="ChEBI" id="CHEBI:60377"/>
        <dbReference type="ChEBI" id="CHEBI:85987"/>
        <dbReference type="EC" id="2.4.99.12"/>
    </reaction>
</comment>
<proteinExistence type="inferred from homology"/>
<dbReference type="Pfam" id="PF04413">
    <property type="entry name" value="Glycos_transf_N"/>
    <property type="match status" value="1"/>
</dbReference>
<dbReference type="InterPro" id="IPR039901">
    <property type="entry name" value="Kdotransferase"/>
</dbReference>
<dbReference type="NCBIfam" id="NF004388">
    <property type="entry name" value="PRK05749.1-4"/>
    <property type="match status" value="1"/>
</dbReference>
<evidence type="ECO:0000256" key="6">
    <source>
        <dbReference type="ARBA" id="ARBA00022679"/>
    </source>
</evidence>
<keyword evidence="12" id="KW-0448">Lipopolysaccharide biosynthesis</keyword>
<comment type="function">
    <text evidence="12">Involved in lipopolysaccharide (LPS) biosynthesis. Catalyzes the transfer of 3-deoxy-D-manno-octulosonate (Kdo) residue(s) from CMP-Kdo to lipid IV(A), the tetraacyldisaccharide-1,4'-bisphosphate precursor of lipid A.</text>
</comment>
<dbReference type="SUPFAM" id="SSF53756">
    <property type="entry name" value="UDP-Glycosyltransferase/glycogen phosphorylase"/>
    <property type="match status" value="1"/>
</dbReference>
<dbReference type="CAZy" id="GT30">
    <property type="family name" value="Glycosyltransferase Family 30"/>
</dbReference>
<protein>
    <recommendedName>
        <fullName evidence="5 12">3-deoxy-D-manno-octulosonic acid transferase</fullName>
        <shortName evidence="12">Kdo transferase</shortName>
        <ecNumber evidence="4 12">2.4.99.12</ecNumber>
    </recommendedName>
    <alternativeName>
        <fullName evidence="8 12">Lipid IV(A) 3-deoxy-D-manno-octulosonic acid transferase</fullName>
    </alternativeName>
</protein>
<evidence type="ECO:0000259" key="13">
    <source>
        <dbReference type="Pfam" id="PF04413"/>
    </source>
</evidence>
<evidence type="ECO:0000256" key="8">
    <source>
        <dbReference type="ARBA" id="ARBA00031445"/>
    </source>
</evidence>
<evidence type="ECO:0000313" key="14">
    <source>
        <dbReference type="EMBL" id="ABC32647.1"/>
    </source>
</evidence>
<evidence type="ECO:0000256" key="9">
    <source>
        <dbReference type="ARBA" id="ARBA00049183"/>
    </source>
</evidence>
<dbReference type="Proteomes" id="UP000000238">
    <property type="component" value="Chromosome"/>
</dbReference>
<evidence type="ECO:0000256" key="2">
    <source>
        <dbReference type="ARBA" id="ARBA00004713"/>
    </source>
</evidence>
<dbReference type="GO" id="GO:0009244">
    <property type="term" value="P:lipopolysaccharide core region biosynthetic process"/>
    <property type="evidence" value="ECO:0007669"/>
    <property type="project" value="UniProtKB-UniRule"/>
</dbReference>
<feature type="active site" description="Proton acceptor" evidence="10">
    <location>
        <position position="61"/>
    </location>
</feature>
<keyword evidence="12" id="KW-1003">Cell membrane</keyword>
<evidence type="ECO:0000256" key="11">
    <source>
        <dbReference type="PIRSR" id="PIRSR639901-2"/>
    </source>
</evidence>
<dbReference type="STRING" id="349521.HCH_05997"/>
<dbReference type="HOGENOM" id="CLU_036146_2_0_6"/>
<reference evidence="14 15" key="1">
    <citation type="journal article" date="2005" name="Nucleic Acids Res.">
        <title>Genomic blueprint of Hahella chejuensis, a marine microbe producing an algicidal agent.</title>
        <authorList>
            <person name="Jeong H."/>
            <person name="Yim J.H."/>
            <person name="Lee C."/>
            <person name="Choi S.-H."/>
            <person name="Park Y.K."/>
            <person name="Yoon S.H."/>
            <person name="Hur C.-G."/>
            <person name="Kang H.-Y."/>
            <person name="Kim D."/>
            <person name="Lee H.H."/>
            <person name="Park K.H."/>
            <person name="Park S.-H."/>
            <person name="Park H.-S."/>
            <person name="Lee H.K."/>
            <person name="Oh T.K."/>
            <person name="Kim J.F."/>
        </authorList>
    </citation>
    <scope>NUCLEOTIDE SEQUENCE [LARGE SCALE GENOMIC DNA]</scope>
    <source>
        <strain evidence="14 15">KCTC 2396</strain>
    </source>
</reference>
<comment type="similarity">
    <text evidence="3">Belongs to the glycosyltransferase group 1 family. Glycosyltransferase 30 subfamily.</text>
</comment>
<feature type="site" description="Transition state stabilizer" evidence="11">
    <location>
        <position position="209"/>
    </location>
</feature>
<keyword evidence="7" id="KW-0812">Transmembrane</keyword>
<dbReference type="InterPro" id="IPR007507">
    <property type="entry name" value="Glycos_transf_N"/>
</dbReference>
<dbReference type="EC" id="2.4.99.12" evidence="4 12"/>
<evidence type="ECO:0000256" key="1">
    <source>
        <dbReference type="ARBA" id="ARBA00004388"/>
    </source>
</evidence>
<evidence type="ECO:0000313" key="15">
    <source>
        <dbReference type="Proteomes" id="UP000000238"/>
    </source>
</evidence>
<evidence type="ECO:0000256" key="12">
    <source>
        <dbReference type="RuleBase" id="RU365103"/>
    </source>
</evidence>
<keyword evidence="6 12" id="KW-0808">Transferase</keyword>
<keyword evidence="7" id="KW-0735">Signal-anchor</keyword>
<dbReference type="GO" id="GO:0005886">
    <property type="term" value="C:plasma membrane"/>
    <property type="evidence" value="ECO:0007669"/>
    <property type="project" value="UniProtKB-SubCell"/>
</dbReference>
<dbReference type="OrthoDB" id="9789797at2"/>
<gene>
    <name evidence="14" type="primary">kdtA</name>
    <name evidence="14" type="ordered locus">HCH_05997</name>
</gene>
<dbReference type="FunFam" id="3.40.50.11720:FF:000001">
    <property type="entry name" value="3-deoxy-D-manno-octulosonic acid transferase"/>
    <property type="match status" value="1"/>
</dbReference>
<dbReference type="EMBL" id="CP000155">
    <property type="protein sequence ID" value="ABC32647.1"/>
    <property type="molecule type" value="Genomic_DNA"/>
</dbReference>
<dbReference type="Gene3D" id="3.40.50.11720">
    <property type="entry name" value="3-Deoxy-D-manno-octulosonic-acid transferase, N-terminal domain"/>
    <property type="match status" value="1"/>
</dbReference>
<comment type="pathway">
    <text evidence="2 12">Bacterial outer membrane biogenesis; LPS core biosynthesis.</text>
</comment>